<dbReference type="STRING" id="1849047.A0A3D8SFL7"/>
<proteinExistence type="predicted"/>
<protein>
    <submittedName>
        <fullName evidence="2">Uncharacterized protein</fullName>
    </submittedName>
</protein>
<keyword evidence="3" id="KW-1185">Reference proteome</keyword>
<dbReference type="Proteomes" id="UP000256645">
    <property type="component" value="Unassembled WGS sequence"/>
</dbReference>
<reference evidence="2 3" key="1">
    <citation type="journal article" date="2018" name="IMA Fungus">
        <title>IMA Genome-F 9: Draft genome sequence of Annulohypoxylon stygium, Aspergillus mulundensis, Berkeleyomyces basicola (syn. Thielaviopsis basicola), Ceratocystis smalleyi, two Cercospora beticola strains, Coleophoma cylindrospora, Fusarium fracticaudum, Phialophora cf. hyalina, and Morchella septimelata.</title>
        <authorList>
            <person name="Wingfield B.D."/>
            <person name="Bills G.F."/>
            <person name="Dong Y."/>
            <person name="Huang W."/>
            <person name="Nel W.J."/>
            <person name="Swalarsk-Parry B.S."/>
            <person name="Vaghefi N."/>
            <person name="Wilken P.M."/>
            <person name="An Z."/>
            <person name="de Beer Z.W."/>
            <person name="De Vos L."/>
            <person name="Chen L."/>
            <person name="Duong T.A."/>
            <person name="Gao Y."/>
            <person name="Hammerbacher A."/>
            <person name="Kikkert J.R."/>
            <person name="Li Y."/>
            <person name="Li H."/>
            <person name="Li K."/>
            <person name="Li Q."/>
            <person name="Liu X."/>
            <person name="Ma X."/>
            <person name="Naidoo K."/>
            <person name="Pethybridge S.J."/>
            <person name="Sun J."/>
            <person name="Steenkamp E.T."/>
            <person name="van der Nest M.A."/>
            <person name="van Wyk S."/>
            <person name="Wingfield M.J."/>
            <person name="Xiong C."/>
            <person name="Yue Q."/>
            <person name="Zhang X."/>
        </authorList>
    </citation>
    <scope>NUCLEOTIDE SEQUENCE [LARGE SCALE GENOMIC DNA]</scope>
    <source>
        <strain evidence="2 3">BP6252</strain>
    </source>
</reference>
<gene>
    <name evidence="2" type="ORF">BP6252_02725</name>
</gene>
<accession>A0A3D8SFL7</accession>
<dbReference type="PANTHER" id="PTHR38846:SF1">
    <property type="entry name" value="C3H1-TYPE DOMAIN-CONTAINING PROTEIN"/>
    <property type="match status" value="1"/>
</dbReference>
<feature type="region of interest" description="Disordered" evidence="1">
    <location>
        <begin position="1"/>
        <end position="29"/>
    </location>
</feature>
<comment type="caution">
    <text evidence="2">The sequence shown here is derived from an EMBL/GenBank/DDBJ whole genome shotgun (WGS) entry which is preliminary data.</text>
</comment>
<evidence type="ECO:0000256" key="1">
    <source>
        <dbReference type="SAM" id="MobiDB-lite"/>
    </source>
</evidence>
<evidence type="ECO:0000313" key="2">
    <source>
        <dbReference type="EMBL" id="RDW85135.1"/>
    </source>
</evidence>
<dbReference type="AlphaFoldDB" id="A0A3D8SFL7"/>
<evidence type="ECO:0000313" key="3">
    <source>
        <dbReference type="Proteomes" id="UP000256645"/>
    </source>
</evidence>
<organism evidence="2 3">
    <name type="scientific">Coleophoma cylindrospora</name>
    <dbReference type="NCBI Taxonomy" id="1849047"/>
    <lineage>
        <taxon>Eukaryota</taxon>
        <taxon>Fungi</taxon>
        <taxon>Dikarya</taxon>
        <taxon>Ascomycota</taxon>
        <taxon>Pezizomycotina</taxon>
        <taxon>Leotiomycetes</taxon>
        <taxon>Helotiales</taxon>
        <taxon>Dermateaceae</taxon>
        <taxon>Coleophoma</taxon>
    </lineage>
</organism>
<dbReference type="PANTHER" id="PTHR38846">
    <property type="entry name" value="C3H1-TYPE DOMAIN-CONTAINING PROTEIN"/>
    <property type="match status" value="1"/>
</dbReference>
<name>A0A3D8SFL7_9HELO</name>
<dbReference type="OrthoDB" id="6105938at2759"/>
<dbReference type="EMBL" id="PDLM01000002">
    <property type="protein sequence ID" value="RDW85135.1"/>
    <property type="molecule type" value="Genomic_DNA"/>
</dbReference>
<sequence>MSRKKGAGRKKGDAVSHQVVAKHEDGTKKKGHRNIVAEFAAYFGKEEKLENWQRLCLDLGICDEISTITKCRKALSRVWVNIYDFLDAKVKGGTVPQFRSQRALAEYTIKTRRIYPKKAAKEGGPVRELLAHIFRN</sequence>